<proteinExistence type="inferred from homology"/>
<protein>
    <submittedName>
        <fullName evidence="4">Apolipo L3-like protein</fullName>
    </submittedName>
</protein>
<dbReference type="PANTHER" id="PTHR14096:SF28">
    <property type="entry name" value="APOLIPOPROTEIN L, 1-RELATED"/>
    <property type="match status" value="1"/>
</dbReference>
<evidence type="ECO:0000256" key="3">
    <source>
        <dbReference type="SAM" id="Phobius"/>
    </source>
</evidence>
<comment type="similarity">
    <text evidence="1">Belongs to the apolipoprotein L family.</text>
</comment>
<evidence type="ECO:0000256" key="2">
    <source>
        <dbReference type="SAM" id="Coils"/>
    </source>
</evidence>
<dbReference type="STRING" id="84645.A0A498NVB2"/>
<keyword evidence="3" id="KW-0472">Membrane</keyword>
<keyword evidence="5" id="KW-1185">Reference proteome</keyword>
<comment type="caution">
    <text evidence="4">The sequence shown here is derived from an EMBL/GenBank/DDBJ whole genome shotgun (WGS) entry which is preliminary data.</text>
</comment>
<dbReference type="GO" id="GO:0042157">
    <property type="term" value="P:lipoprotein metabolic process"/>
    <property type="evidence" value="ECO:0007669"/>
    <property type="project" value="InterPro"/>
</dbReference>
<dbReference type="InterPro" id="IPR008405">
    <property type="entry name" value="ApoL"/>
</dbReference>
<dbReference type="GO" id="GO:0006869">
    <property type="term" value="P:lipid transport"/>
    <property type="evidence" value="ECO:0007669"/>
    <property type="project" value="InterPro"/>
</dbReference>
<keyword evidence="3" id="KW-1133">Transmembrane helix</keyword>
<organism evidence="4 5">
    <name type="scientific">Labeo rohita</name>
    <name type="common">Indian major carp</name>
    <name type="synonym">Cyprinus rohita</name>
    <dbReference type="NCBI Taxonomy" id="84645"/>
    <lineage>
        <taxon>Eukaryota</taxon>
        <taxon>Metazoa</taxon>
        <taxon>Chordata</taxon>
        <taxon>Craniata</taxon>
        <taxon>Vertebrata</taxon>
        <taxon>Euteleostomi</taxon>
        <taxon>Actinopterygii</taxon>
        <taxon>Neopterygii</taxon>
        <taxon>Teleostei</taxon>
        <taxon>Ostariophysi</taxon>
        <taxon>Cypriniformes</taxon>
        <taxon>Cyprinidae</taxon>
        <taxon>Labeoninae</taxon>
        <taxon>Labeonini</taxon>
        <taxon>Labeo</taxon>
    </lineage>
</organism>
<dbReference type="AlphaFoldDB" id="A0A498NVB2"/>
<dbReference type="Pfam" id="PF05461">
    <property type="entry name" value="ApoL"/>
    <property type="match status" value="1"/>
</dbReference>
<dbReference type="Proteomes" id="UP000290572">
    <property type="component" value="Unassembled WGS sequence"/>
</dbReference>
<dbReference type="GO" id="GO:0005576">
    <property type="term" value="C:extracellular region"/>
    <property type="evidence" value="ECO:0007669"/>
    <property type="project" value="InterPro"/>
</dbReference>
<keyword evidence="2" id="KW-0175">Coiled coil</keyword>
<gene>
    <name evidence="4" type="ORF">ROHU_003414</name>
</gene>
<feature type="coiled-coil region" evidence="2">
    <location>
        <begin position="182"/>
        <end position="209"/>
    </location>
</feature>
<accession>A0A498NVB2</accession>
<feature type="transmembrane region" description="Helical" evidence="3">
    <location>
        <begin position="297"/>
        <end position="318"/>
    </location>
</feature>
<dbReference type="GO" id="GO:0016020">
    <property type="term" value="C:membrane"/>
    <property type="evidence" value="ECO:0007669"/>
    <property type="project" value="TreeGrafter"/>
</dbReference>
<sequence length="341" mass="35987">MLASLPCIDVFSEFSLSKMSTRYAAANGVIRKGDVTNLLSEIISKHNLTDIFGSRKLKVFNDELKKLIKELNSDFDKNHPTLTDQIKKVQNITDELKSIHKKTTEGSLTGAALGAAGGITSTAGLCLAPFTFGASLALTGVGAAAGIVGGATGATCTITNMVKHKTLRETIEKIINDVQNTINAMIKQMREIYDNIEETEQLEQTMEKEGVTTARGATDTSELKNEIGKVSALAVKDMLVFVQAANVTSACVDAADAAYVAARAAKFARVSTNAAKATRVSADVAKAARASADAAKFAGIATGILSAVFVVFGVVSVVQHATELSEINQPTETKKISNQTL</sequence>
<reference evidence="4 5" key="1">
    <citation type="submission" date="2018-03" db="EMBL/GenBank/DDBJ databases">
        <title>Draft genome sequence of Rohu Carp (Labeo rohita).</title>
        <authorList>
            <person name="Das P."/>
            <person name="Kushwaha B."/>
            <person name="Joshi C.G."/>
            <person name="Kumar D."/>
            <person name="Nagpure N.S."/>
            <person name="Sahoo L."/>
            <person name="Das S.P."/>
            <person name="Bit A."/>
            <person name="Patnaik S."/>
            <person name="Meher P.K."/>
            <person name="Jayasankar P."/>
            <person name="Koringa P.G."/>
            <person name="Patel N.V."/>
            <person name="Hinsu A.T."/>
            <person name="Kumar R."/>
            <person name="Pandey M."/>
            <person name="Agarwal S."/>
            <person name="Srivastava S."/>
            <person name="Singh M."/>
            <person name="Iquebal M.A."/>
            <person name="Jaiswal S."/>
            <person name="Angadi U.B."/>
            <person name="Kumar N."/>
            <person name="Raza M."/>
            <person name="Shah T.M."/>
            <person name="Rai A."/>
            <person name="Jena J.K."/>
        </authorList>
    </citation>
    <scope>NUCLEOTIDE SEQUENCE [LARGE SCALE GENOMIC DNA]</scope>
    <source>
        <strain evidence="4">DASCIFA01</strain>
        <tissue evidence="4">Testis</tissue>
    </source>
</reference>
<dbReference type="PANTHER" id="PTHR14096">
    <property type="entry name" value="APOLIPOPROTEIN L"/>
    <property type="match status" value="1"/>
</dbReference>
<keyword evidence="3" id="KW-0812">Transmembrane</keyword>
<dbReference type="EMBL" id="QBIY01010116">
    <property type="protein sequence ID" value="RXN35913.1"/>
    <property type="molecule type" value="Genomic_DNA"/>
</dbReference>
<dbReference type="GO" id="GO:0008289">
    <property type="term" value="F:lipid binding"/>
    <property type="evidence" value="ECO:0007669"/>
    <property type="project" value="InterPro"/>
</dbReference>
<evidence type="ECO:0000313" key="5">
    <source>
        <dbReference type="Proteomes" id="UP000290572"/>
    </source>
</evidence>
<name>A0A498NVB2_LABRO</name>
<dbReference type="Gene3D" id="1.20.1170.10">
    <property type="match status" value="1"/>
</dbReference>
<evidence type="ECO:0000313" key="4">
    <source>
        <dbReference type="EMBL" id="RXN35913.1"/>
    </source>
</evidence>
<evidence type="ECO:0000256" key="1">
    <source>
        <dbReference type="ARBA" id="ARBA00010090"/>
    </source>
</evidence>